<comment type="caution">
    <text evidence="1">The sequence shown here is derived from an EMBL/GenBank/DDBJ whole genome shotgun (WGS) entry which is preliminary data.</text>
</comment>
<sequence>MNFVIIKKGSVEVKLDRNELVEVSPTPDGVVFNFKQGLQLNLIDTNMPIYTKDIMKNAADGFTSASGNLVFNLVDYNKPAMIDAT</sequence>
<proteinExistence type="predicted"/>
<name>X0XHZ6_9ZZZZ</name>
<gene>
    <name evidence="1" type="ORF">S01H1_67150</name>
</gene>
<protein>
    <submittedName>
        <fullName evidence="1">Uncharacterized protein</fullName>
    </submittedName>
</protein>
<reference evidence="1" key="1">
    <citation type="journal article" date="2014" name="Front. Microbiol.">
        <title>High frequency of phylogenetically diverse reductive dehalogenase-homologous genes in deep subseafloor sedimentary metagenomes.</title>
        <authorList>
            <person name="Kawai M."/>
            <person name="Futagami T."/>
            <person name="Toyoda A."/>
            <person name="Takaki Y."/>
            <person name="Nishi S."/>
            <person name="Hori S."/>
            <person name="Arai W."/>
            <person name="Tsubouchi T."/>
            <person name="Morono Y."/>
            <person name="Uchiyama I."/>
            <person name="Ito T."/>
            <person name="Fujiyama A."/>
            <person name="Inagaki F."/>
            <person name="Takami H."/>
        </authorList>
    </citation>
    <scope>NUCLEOTIDE SEQUENCE</scope>
    <source>
        <strain evidence="1">Expedition CK06-06</strain>
    </source>
</reference>
<dbReference type="AlphaFoldDB" id="X0XHZ6"/>
<dbReference type="EMBL" id="BARS01044449">
    <property type="protein sequence ID" value="GAG36288.1"/>
    <property type="molecule type" value="Genomic_DNA"/>
</dbReference>
<evidence type="ECO:0000313" key="1">
    <source>
        <dbReference type="EMBL" id="GAG36288.1"/>
    </source>
</evidence>
<accession>X0XHZ6</accession>
<organism evidence="1">
    <name type="scientific">marine sediment metagenome</name>
    <dbReference type="NCBI Taxonomy" id="412755"/>
    <lineage>
        <taxon>unclassified sequences</taxon>
        <taxon>metagenomes</taxon>
        <taxon>ecological metagenomes</taxon>
    </lineage>
</organism>